<organism evidence="1 2">
    <name type="scientific">Clostridium argentinense CDC 2741</name>
    <dbReference type="NCBI Taxonomy" id="1418104"/>
    <lineage>
        <taxon>Bacteria</taxon>
        <taxon>Bacillati</taxon>
        <taxon>Bacillota</taxon>
        <taxon>Clostridia</taxon>
        <taxon>Eubacteriales</taxon>
        <taxon>Clostridiaceae</taxon>
        <taxon>Clostridium</taxon>
    </lineage>
</organism>
<evidence type="ECO:0000313" key="2">
    <source>
        <dbReference type="Proteomes" id="UP000031366"/>
    </source>
</evidence>
<comment type="caution">
    <text evidence="1">The sequence shown here is derived from an EMBL/GenBank/DDBJ whole genome shotgun (WGS) entry which is preliminary data.</text>
</comment>
<sequence length="35" mass="4197">MDIKIYKEEQEDYTTVEEVIKKAFENAGPLFLLKY</sequence>
<dbReference type="Proteomes" id="UP000031366">
    <property type="component" value="Unassembled WGS sequence"/>
</dbReference>
<evidence type="ECO:0000313" key="1">
    <source>
        <dbReference type="EMBL" id="KIE46575.1"/>
    </source>
</evidence>
<gene>
    <name evidence="1" type="ORF">U732_3440</name>
</gene>
<dbReference type="AlphaFoldDB" id="A0A0C1UGQ7"/>
<protein>
    <submittedName>
        <fullName evidence="1">Uncharacterized protein</fullName>
    </submittedName>
</protein>
<proteinExistence type="predicted"/>
<accession>A0A0C1UGQ7</accession>
<name>A0A0C1UGQ7_9CLOT</name>
<reference evidence="1 2" key="1">
    <citation type="journal article" date="2015" name="Infect. Genet. Evol.">
        <title>Genomic sequences of six botulinum neurotoxin-producing strains representing three clostridial species illustrate the mobility and diversity of botulinum neurotoxin genes.</title>
        <authorList>
            <person name="Smith T.J."/>
            <person name="Hill K.K."/>
            <person name="Xie G."/>
            <person name="Foley B.T."/>
            <person name="Williamson C.H."/>
            <person name="Foster J.T."/>
            <person name="Johnson S.L."/>
            <person name="Chertkov O."/>
            <person name="Teshima H."/>
            <person name="Gibbons H.S."/>
            <person name="Johnsky L.A."/>
            <person name="Karavis M.A."/>
            <person name="Smith L.A."/>
        </authorList>
    </citation>
    <scope>NUCLEOTIDE SEQUENCE [LARGE SCALE GENOMIC DNA]</scope>
    <source>
        <strain evidence="1 2">CDC 2741</strain>
    </source>
</reference>
<dbReference type="EMBL" id="AYSO01000016">
    <property type="protein sequence ID" value="KIE46575.1"/>
    <property type="molecule type" value="Genomic_DNA"/>
</dbReference>
<keyword evidence="2" id="KW-1185">Reference proteome</keyword>